<sequence length="133" mass="14253">MRFFALASLLAVAAALPAALSPAEQSSELAIREDAAPVAAADELTRRYFNPVDQTSAWPATSLKYANLVVSWEVTNLGNGNYQFHLWATGGNTNFRISNAGVTLASKTLQARTNTVITVKKTGSNFNIYATSL</sequence>
<evidence type="ECO:0000313" key="2">
    <source>
        <dbReference type="EMBL" id="KAH7110248.1"/>
    </source>
</evidence>
<feature type="chain" id="PRO_5040485336" evidence="1">
    <location>
        <begin position="16"/>
        <end position="133"/>
    </location>
</feature>
<name>A0A9P9D036_9HYPO</name>
<dbReference type="AlphaFoldDB" id="A0A9P9D036"/>
<evidence type="ECO:0000256" key="1">
    <source>
        <dbReference type="SAM" id="SignalP"/>
    </source>
</evidence>
<reference evidence="2" key="1">
    <citation type="journal article" date="2021" name="Nat. Commun.">
        <title>Genetic determinants of endophytism in the Arabidopsis root mycobiome.</title>
        <authorList>
            <person name="Mesny F."/>
            <person name="Miyauchi S."/>
            <person name="Thiergart T."/>
            <person name="Pickel B."/>
            <person name="Atanasova L."/>
            <person name="Karlsson M."/>
            <person name="Huettel B."/>
            <person name="Barry K.W."/>
            <person name="Haridas S."/>
            <person name="Chen C."/>
            <person name="Bauer D."/>
            <person name="Andreopoulos W."/>
            <person name="Pangilinan J."/>
            <person name="LaButti K."/>
            <person name="Riley R."/>
            <person name="Lipzen A."/>
            <person name="Clum A."/>
            <person name="Drula E."/>
            <person name="Henrissat B."/>
            <person name="Kohler A."/>
            <person name="Grigoriev I.V."/>
            <person name="Martin F.M."/>
            <person name="Hacquard S."/>
        </authorList>
    </citation>
    <scope>NUCLEOTIDE SEQUENCE</scope>
    <source>
        <strain evidence="2">MPI-CAGE-AT-0147</strain>
    </source>
</reference>
<evidence type="ECO:0000313" key="3">
    <source>
        <dbReference type="Proteomes" id="UP000738349"/>
    </source>
</evidence>
<dbReference type="Proteomes" id="UP000738349">
    <property type="component" value="Unassembled WGS sequence"/>
</dbReference>
<comment type="caution">
    <text evidence="2">The sequence shown here is derived from an EMBL/GenBank/DDBJ whole genome shotgun (WGS) entry which is preliminary data.</text>
</comment>
<accession>A0A9P9D036</accession>
<organism evidence="2 3">
    <name type="scientific">Dactylonectria macrodidyma</name>
    <dbReference type="NCBI Taxonomy" id="307937"/>
    <lineage>
        <taxon>Eukaryota</taxon>
        <taxon>Fungi</taxon>
        <taxon>Dikarya</taxon>
        <taxon>Ascomycota</taxon>
        <taxon>Pezizomycotina</taxon>
        <taxon>Sordariomycetes</taxon>
        <taxon>Hypocreomycetidae</taxon>
        <taxon>Hypocreales</taxon>
        <taxon>Nectriaceae</taxon>
        <taxon>Dactylonectria</taxon>
    </lineage>
</organism>
<protein>
    <submittedName>
        <fullName evidence="2">Uncharacterized protein</fullName>
    </submittedName>
</protein>
<proteinExistence type="predicted"/>
<keyword evidence="1" id="KW-0732">Signal</keyword>
<dbReference type="OrthoDB" id="4847730at2759"/>
<dbReference type="EMBL" id="JAGMUV010000046">
    <property type="protein sequence ID" value="KAH7110248.1"/>
    <property type="molecule type" value="Genomic_DNA"/>
</dbReference>
<feature type="signal peptide" evidence="1">
    <location>
        <begin position="1"/>
        <end position="15"/>
    </location>
</feature>
<gene>
    <name evidence="2" type="ORF">EDB81DRAFT_927233</name>
</gene>
<keyword evidence="3" id="KW-1185">Reference proteome</keyword>